<keyword evidence="1" id="KW-0472">Membrane</keyword>
<feature type="transmembrane region" description="Helical" evidence="1">
    <location>
        <begin position="53"/>
        <end position="75"/>
    </location>
</feature>
<comment type="caution">
    <text evidence="2">The sequence shown here is derived from an EMBL/GenBank/DDBJ whole genome shotgun (WGS) entry which is preliminary data.</text>
</comment>
<dbReference type="PANTHER" id="PTHR34980:SF2">
    <property type="entry name" value="INNER MEMBRANE PROTEIN YHAH-RELATED"/>
    <property type="match status" value="1"/>
</dbReference>
<feature type="transmembrane region" description="Helical" evidence="1">
    <location>
        <begin position="87"/>
        <end position="107"/>
    </location>
</feature>
<evidence type="ECO:0000313" key="2">
    <source>
        <dbReference type="EMBL" id="CAL2107691.1"/>
    </source>
</evidence>
<evidence type="ECO:0000256" key="1">
    <source>
        <dbReference type="SAM" id="Phobius"/>
    </source>
</evidence>
<proteinExistence type="predicted"/>
<evidence type="ECO:0000313" key="3">
    <source>
        <dbReference type="Proteomes" id="UP001497602"/>
    </source>
</evidence>
<dbReference type="Proteomes" id="UP001497602">
    <property type="component" value="Unassembled WGS sequence"/>
</dbReference>
<name>A0ABP1FFN0_9FLAO</name>
<reference evidence="2 3" key="1">
    <citation type="submission" date="2024-05" db="EMBL/GenBank/DDBJ databases">
        <authorList>
            <person name="Duchaud E."/>
        </authorList>
    </citation>
    <scope>NUCLEOTIDE SEQUENCE [LARGE SCALE GENOMIC DNA]</scope>
    <source>
        <strain evidence="2">Ena-SAMPLE-TAB-13-05-2024-13:56:06:370-140305</strain>
    </source>
</reference>
<dbReference type="PANTHER" id="PTHR34980">
    <property type="entry name" value="INNER MEMBRANE PROTEIN-RELATED-RELATED"/>
    <property type="match status" value="1"/>
</dbReference>
<accession>A0ABP1FFN0</accession>
<keyword evidence="1" id="KW-0812">Transmembrane</keyword>
<protein>
    <submittedName>
        <fullName evidence="2">Uncharacterized membrane protein YhaH, DUF805 family</fullName>
    </submittedName>
</protein>
<dbReference type="RefSeq" id="WP_348739288.1">
    <property type="nucleotide sequence ID" value="NZ_CAXJRC010000041.1"/>
</dbReference>
<dbReference type="EMBL" id="CAXJRC010000041">
    <property type="protein sequence ID" value="CAL2107691.1"/>
    <property type="molecule type" value="Genomic_DNA"/>
</dbReference>
<keyword evidence="1" id="KW-1133">Transmembrane helix</keyword>
<organism evidence="2 3">
    <name type="scientific">Tenacibaculum vairaonense</name>
    <dbReference type="NCBI Taxonomy" id="3137860"/>
    <lineage>
        <taxon>Bacteria</taxon>
        <taxon>Pseudomonadati</taxon>
        <taxon>Bacteroidota</taxon>
        <taxon>Flavobacteriia</taxon>
        <taxon>Flavobacteriales</taxon>
        <taxon>Flavobacteriaceae</taxon>
        <taxon>Tenacibaculum</taxon>
    </lineage>
</organism>
<dbReference type="InterPro" id="IPR008523">
    <property type="entry name" value="DUF805"/>
</dbReference>
<gene>
    <name evidence="2" type="ORF">T190115A13A_40213</name>
</gene>
<feature type="transmembrane region" description="Helical" evidence="1">
    <location>
        <begin position="23"/>
        <end position="41"/>
    </location>
</feature>
<keyword evidence="3" id="KW-1185">Reference proteome</keyword>
<dbReference type="Pfam" id="PF05656">
    <property type="entry name" value="DUF805"/>
    <property type="match status" value="1"/>
</dbReference>
<sequence length="136" mass="16073">MDFYINCIKNYFNFSGRIQRKEFWTFTLINLTVLILLIFFITQEDYFNTTDNFGFLVTLFSLFIIFIIIPQVSACVRRLHDTNRSGWWWFIRFVPIIGNLWLLILLIEDSHPGKNKWGDNPKGIGNDTAIDLIGKE</sequence>